<comment type="caution">
    <text evidence="1">The sequence shown here is derived from an EMBL/GenBank/DDBJ whole genome shotgun (WGS) entry which is preliminary data.</text>
</comment>
<gene>
    <name evidence="1" type="ORF">L1987_71051</name>
</gene>
<reference evidence="1 2" key="2">
    <citation type="journal article" date="2022" name="Mol. Ecol. Resour.">
        <title>The genomes of chicory, endive, great burdock and yacon provide insights into Asteraceae paleo-polyploidization history and plant inulin production.</title>
        <authorList>
            <person name="Fan W."/>
            <person name="Wang S."/>
            <person name="Wang H."/>
            <person name="Wang A."/>
            <person name="Jiang F."/>
            <person name="Liu H."/>
            <person name="Zhao H."/>
            <person name="Xu D."/>
            <person name="Zhang Y."/>
        </authorList>
    </citation>
    <scope>NUCLEOTIDE SEQUENCE [LARGE SCALE GENOMIC DNA]</scope>
    <source>
        <strain evidence="2">cv. Yunnan</strain>
        <tissue evidence="1">Leaves</tissue>
    </source>
</reference>
<name>A0ACB9AS75_9ASTR</name>
<proteinExistence type="predicted"/>
<evidence type="ECO:0000313" key="2">
    <source>
        <dbReference type="Proteomes" id="UP001056120"/>
    </source>
</evidence>
<dbReference type="Proteomes" id="UP001056120">
    <property type="component" value="Linkage Group LG24"/>
</dbReference>
<dbReference type="EMBL" id="CM042041">
    <property type="protein sequence ID" value="KAI3712494.1"/>
    <property type="molecule type" value="Genomic_DNA"/>
</dbReference>
<keyword evidence="2" id="KW-1185">Reference proteome</keyword>
<accession>A0ACB9AS75</accession>
<evidence type="ECO:0000313" key="1">
    <source>
        <dbReference type="EMBL" id="KAI3712494.1"/>
    </source>
</evidence>
<sequence length="176" mass="19776">MKLEFGSSYIDNLKFSNEYNVMGTNWEFMEFLDQVLIEPDCVPFEAISHKDTCTSQPSMKLDHVKEAESSNNDDSVTGIKIRTRQLQKLPSFPFQGTASRKLPVNAILRSVNLTEVDHSPCEDTRVVTRKPDSFPIQGTATQKNSFSEEVTGKCKWRDCGPGFRFKFGSGNGVIVV</sequence>
<organism evidence="1 2">
    <name type="scientific">Smallanthus sonchifolius</name>
    <dbReference type="NCBI Taxonomy" id="185202"/>
    <lineage>
        <taxon>Eukaryota</taxon>
        <taxon>Viridiplantae</taxon>
        <taxon>Streptophyta</taxon>
        <taxon>Embryophyta</taxon>
        <taxon>Tracheophyta</taxon>
        <taxon>Spermatophyta</taxon>
        <taxon>Magnoliopsida</taxon>
        <taxon>eudicotyledons</taxon>
        <taxon>Gunneridae</taxon>
        <taxon>Pentapetalae</taxon>
        <taxon>asterids</taxon>
        <taxon>campanulids</taxon>
        <taxon>Asterales</taxon>
        <taxon>Asteraceae</taxon>
        <taxon>Asteroideae</taxon>
        <taxon>Heliantheae alliance</taxon>
        <taxon>Millerieae</taxon>
        <taxon>Smallanthus</taxon>
    </lineage>
</organism>
<reference evidence="2" key="1">
    <citation type="journal article" date="2022" name="Mol. Ecol. Resour.">
        <title>The genomes of chicory, endive, great burdock and yacon provide insights into Asteraceae palaeo-polyploidization history and plant inulin production.</title>
        <authorList>
            <person name="Fan W."/>
            <person name="Wang S."/>
            <person name="Wang H."/>
            <person name="Wang A."/>
            <person name="Jiang F."/>
            <person name="Liu H."/>
            <person name="Zhao H."/>
            <person name="Xu D."/>
            <person name="Zhang Y."/>
        </authorList>
    </citation>
    <scope>NUCLEOTIDE SEQUENCE [LARGE SCALE GENOMIC DNA]</scope>
    <source>
        <strain evidence="2">cv. Yunnan</strain>
    </source>
</reference>
<protein>
    <submittedName>
        <fullName evidence="1">Uncharacterized protein</fullName>
    </submittedName>
</protein>